<dbReference type="KEGG" id="mpp:MICPUCDRAFT_19190"/>
<evidence type="ECO:0000256" key="10">
    <source>
        <dbReference type="ARBA" id="ARBA00048342"/>
    </source>
</evidence>
<dbReference type="SUPFAM" id="SSF51395">
    <property type="entry name" value="FMN-linked oxidoreductases"/>
    <property type="match status" value="1"/>
</dbReference>
<comment type="cofactor">
    <cofactor evidence="1">
        <name>FMN</name>
        <dbReference type="ChEBI" id="CHEBI:58210"/>
    </cofactor>
</comment>
<evidence type="ECO:0000256" key="12">
    <source>
        <dbReference type="ARBA" id="ARBA00049513"/>
    </source>
</evidence>
<dbReference type="Pfam" id="PF01207">
    <property type="entry name" value="Dus"/>
    <property type="match status" value="1"/>
</dbReference>
<dbReference type="OrthoDB" id="272303at2759"/>
<evidence type="ECO:0000256" key="9">
    <source>
        <dbReference type="ARBA" id="ARBA00048266"/>
    </source>
</evidence>
<proteinExistence type="inferred from homology"/>
<keyword evidence="8" id="KW-0560">Oxidoreductase</keyword>
<evidence type="ECO:0000313" key="14">
    <source>
        <dbReference type="EMBL" id="EEH55143.1"/>
    </source>
</evidence>
<keyword evidence="4" id="KW-0285">Flavoprotein</keyword>
<dbReference type="PANTHER" id="PTHR45846:SF1">
    <property type="entry name" value="TRNA-DIHYDROURIDINE(47) SYNTHASE [NAD(P)(+)]-LIKE"/>
    <property type="match status" value="1"/>
</dbReference>
<comment type="similarity">
    <text evidence="2">Belongs to the Dus family. Dus3 subfamily.</text>
</comment>
<reference evidence="14 15" key="1">
    <citation type="journal article" date="2009" name="Science">
        <title>Green evolution and dynamic adaptations revealed by genomes of the marine picoeukaryotes Micromonas.</title>
        <authorList>
            <person name="Worden A.Z."/>
            <person name="Lee J.H."/>
            <person name="Mock T."/>
            <person name="Rouze P."/>
            <person name="Simmons M.P."/>
            <person name="Aerts A.L."/>
            <person name="Allen A.E."/>
            <person name="Cuvelier M.L."/>
            <person name="Derelle E."/>
            <person name="Everett M.V."/>
            <person name="Foulon E."/>
            <person name="Grimwood J."/>
            <person name="Gundlach H."/>
            <person name="Henrissat B."/>
            <person name="Napoli C."/>
            <person name="McDonald S.M."/>
            <person name="Parker M.S."/>
            <person name="Rombauts S."/>
            <person name="Salamov A."/>
            <person name="Von Dassow P."/>
            <person name="Badger J.H."/>
            <person name="Coutinho P.M."/>
            <person name="Demir E."/>
            <person name="Dubchak I."/>
            <person name="Gentemann C."/>
            <person name="Eikrem W."/>
            <person name="Gready J.E."/>
            <person name="John U."/>
            <person name="Lanier W."/>
            <person name="Lindquist E.A."/>
            <person name="Lucas S."/>
            <person name="Mayer K.F."/>
            <person name="Moreau H."/>
            <person name="Not F."/>
            <person name="Otillar R."/>
            <person name="Panaud O."/>
            <person name="Pangilinan J."/>
            <person name="Paulsen I."/>
            <person name="Piegu B."/>
            <person name="Poliakov A."/>
            <person name="Robbens S."/>
            <person name="Schmutz J."/>
            <person name="Toulza E."/>
            <person name="Wyss T."/>
            <person name="Zelensky A."/>
            <person name="Zhou K."/>
            <person name="Armbrust E.V."/>
            <person name="Bhattacharya D."/>
            <person name="Goodenough U.W."/>
            <person name="Van de Peer Y."/>
            <person name="Grigoriev I.V."/>
        </authorList>
    </citation>
    <scope>NUCLEOTIDE SEQUENCE [LARGE SCALE GENOMIC DNA]</scope>
    <source>
        <strain evidence="14 15">CCMP1545</strain>
    </source>
</reference>
<protein>
    <recommendedName>
        <fullName evidence="3">tRNA-dihydrouridine(47) synthase [NAD(P)(+)]</fullName>
        <ecNumber evidence="3">1.3.1.89</ecNumber>
    </recommendedName>
</protein>
<evidence type="ECO:0000256" key="8">
    <source>
        <dbReference type="ARBA" id="ARBA00023002"/>
    </source>
</evidence>
<keyword evidence="6" id="KW-0819">tRNA processing</keyword>
<evidence type="ECO:0000259" key="13">
    <source>
        <dbReference type="Pfam" id="PF01207"/>
    </source>
</evidence>
<dbReference type="GeneID" id="9686110"/>
<dbReference type="Gene3D" id="3.20.20.70">
    <property type="entry name" value="Aldolase class I"/>
    <property type="match status" value="1"/>
</dbReference>
<comment type="catalytic activity">
    <reaction evidence="12">
        <text>5,6-dihydrouridine(47) in tRNA + NADP(+) = uridine(47) in tRNA + NADPH + H(+)</text>
        <dbReference type="Rhea" id="RHEA:53360"/>
        <dbReference type="Rhea" id="RHEA-COMP:13539"/>
        <dbReference type="Rhea" id="RHEA-COMP:13540"/>
        <dbReference type="ChEBI" id="CHEBI:15378"/>
        <dbReference type="ChEBI" id="CHEBI:57783"/>
        <dbReference type="ChEBI" id="CHEBI:58349"/>
        <dbReference type="ChEBI" id="CHEBI:65315"/>
        <dbReference type="ChEBI" id="CHEBI:74443"/>
        <dbReference type="EC" id="1.3.1.89"/>
    </reaction>
    <physiologicalReaction direction="right-to-left" evidence="12">
        <dbReference type="Rhea" id="RHEA:53362"/>
    </physiologicalReaction>
</comment>
<dbReference type="STRING" id="564608.C1MXD1"/>
<dbReference type="PANTHER" id="PTHR45846">
    <property type="entry name" value="TRNA-DIHYDROURIDINE(47) SYNTHASE [NAD(P)(+)]-LIKE"/>
    <property type="match status" value="1"/>
</dbReference>
<dbReference type="RefSeq" id="XP_003060374.1">
    <property type="nucleotide sequence ID" value="XM_003060328.1"/>
</dbReference>
<gene>
    <name evidence="14" type="ORF">MICPUCDRAFT_19190</name>
</gene>
<keyword evidence="15" id="KW-1185">Reference proteome</keyword>
<keyword evidence="5" id="KW-0288">FMN</keyword>
<comment type="catalytic activity">
    <reaction evidence="9">
        <text>5,6-dihydrouridine(47) in tRNA + NAD(+) = uridine(47) in tRNA + NADH + H(+)</text>
        <dbReference type="Rhea" id="RHEA:53364"/>
        <dbReference type="Rhea" id="RHEA-COMP:13539"/>
        <dbReference type="Rhea" id="RHEA-COMP:13540"/>
        <dbReference type="ChEBI" id="CHEBI:15378"/>
        <dbReference type="ChEBI" id="CHEBI:57540"/>
        <dbReference type="ChEBI" id="CHEBI:57945"/>
        <dbReference type="ChEBI" id="CHEBI:65315"/>
        <dbReference type="ChEBI" id="CHEBI:74443"/>
        <dbReference type="EC" id="1.3.1.89"/>
    </reaction>
    <physiologicalReaction direction="right-to-left" evidence="9">
        <dbReference type="Rhea" id="RHEA:53366"/>
    </physiologicalReaction>
</comment>
<dbReference type="AlphaFoldDB" id="C1MXD1"/>
<evidence type="ECO:0000256" key="4">
    <source>
        <dbReference type="ARBA" id="ARBA00022630"/>
    </source>
</evidence>
<dbReference type="EMBL" id="GG663742">
    <property type="protein sequence ID" value="EEH55143.1"/>
    <property type="molecule type" value="Genomic_DNA"/>
</dbReference>
<feature type="domain" description="DUS-like FMN-binding" evidence="13">
    <location>
        <begin position="94"/>
        <end position="278"/>
    </location>
</feature>
<organism evidence="15">
    <name type="scientific">Micromonas pusilla (strain CCMP1545)</name>
    <name type="common">Picoplanktonic green alga</name>
    <dbReference type="NCBI Taxonomy" id="564608"/>
    <lineage>
        <taxon>Eukaryota</taxon>
        <taxon>Viridiplantae</taxon>
        <taxon>Chlorophyta</taxon>
        <taxon>Mamiellophyceae</taxon>
        <taxon>Mamiellales</taxon>
        <taxon>Mamiellaceae</taxon>
        <taxon>Micromonas</taxon>
    </lineage>
</organism>
<dbReference type="Proteomes" id="UP000001876">
    <property type="component" value="Unassembled WGS sequence"/>
</dbReference>
<evidence type="ECO:0000256" key="3">
    <source>
        <dbReference type="ARBA" id="ARBA00012376"/>
    </source>
</evidence>
<accession>C1MXD1</accession>
<dbReference type="EC" id="1.3.1.89" evidence="3"/>
<dbReference type="eggNOG" id="KOG2333">
    <property type="taxonomic scope" value="Eukaryota"/>
</dbReference>
<evidence type="ECO:0000256" key="2">
    <source>
        <dbReference type="ARBA" id="ARBA00005451"/>
    </source>
</evidence>
<evidence type="ECO:0000256" key="7">
    <source>
        <dbReference type="ARBA" id="ARBA00022857"/>
    </source>
</evidence>
<dbReference type="GO" id="GO:0003723">
    <property type="term" value="F:RNA binding"/>
    <property type="evidence" value="ECO:0007669"/>
    <property type="project" value="TreeGrafter"/>
</dbReference>
<name>C1MXD1_MICPC</name>
<dbReference type="InterPro" id="IPR013785">
    <property type="entry name" value="Aldolase_TIM"/>
</dbReference>
<comment type="catalytic activity">
    <reaction evidence="10">
        <text>a 5,6-dihydrouridine in mRNA + NAD(+) = a uridine in mRNA + NADH + H(+)</text>
        <dbReference type="Rhea" id="RHEA:69851"/>
        <dbReference type="Rhea" id="RHEA-COMP:14658"/>
        <dbReference type="Rhea" id="RHEA-COMP:17789"/>
        <dbReference type="ChEBI" id="CHEBI:15378"/>
        <dbReference type="ChEBI" id="CHEBI:57540"/>
        <dbReference type="ChEBI" id="CHEBI:57945"/>
        <dbReference type="ChEBI" id="CHEBI:65315"/>
        <dbReference type="ChEBI" id="CHEBI:74443"/>
    </reaction>
    <physiologicalReaction direction="right-to-left" evidence="10">
        <dbReference type="Rhea" id="RHEA:69853"/>
    </physiologicalReaction>
</comment>
<dbReference type="PROSITE" id="PS01136">
    <property type="entry name" value="UPF0034"/>
    <property type="match status" value="1"/>
</dbReference>
<dbReference type="InterPro" id="IPR018517">
    <property type="entry name" value="tRNA_hU_synthase_CS"/>
</dbReference>
<sequence length="424" mass="45042">MWAATAAASASSPAVPPPPRRDYASLFARGKNGGCPPLFLAPMEGLGDARLRRSLSLSVGGFDEACREFTRVPGTLSQGAKAEKLLRGIALNGYDAEELSRPANASLMGSNPDLLEHCARVLARETRAPRVDLNCGCPANVVTGKGAGSSLLRDPNDVYACVSAIRRGCEGTGCVPTLKLRSGYDDDSLLRENLLAAQEGGAAFVTLHPRTRRQGYSGRANWKDIAIAVETLDVPVIGNGDVTSPERARALLFETGCAGIMVGRGAVQDPLVFRRIKAELRAGDWSEGGGGAASSSSSFGLTPAEEASEVVRFLRAFAAEVFADDLLISPRKRRRKLKGGAAAEEQFKLGKLKQIVKYLFAGNASLSPHLSRVLSCDSIDNGITAREMLDVVCDLVATSWDTPTDVLVDAFSMRTSYEGGRLLV</sequence>
<dbReference type="GO" id="GO:0102265">
    <property type="term" value="F:tRNA-dihydrouridine47 synthase activity"/>
    <property type="evidence" value="ECO:0007669"/>
    <property type="project" value="UniProtKB-EC"/>
</dbReference>
<dbReference type="CDD" id="cd02801">
    <property type="entry name" value="DUS_like_FMN"/>
    <property type="match status" value="1"/>
</dbReference>
<dbReference type="OMA" id="YSGRANW"/>
<evidence type="ECO:0000313" key="15">
    <source>
        <dbReference type="Proteomes" id="UP000001876"/>
    </source>
</evidence>
<dbReference type="InterPro" id="IPR035587">
    <property type="entry name" value="DUS-like_FMN-bd"/>
</dbReference>
<evidence type="ECO:0000256" key="5">
    <source>
        <dbReference type="ARBA" id="ARBA00022643"/>
    </source>
</evidence>
<dbReference type="GO" id="GO:0050660">
    <property type="term" value="F:flavin adenine dinucleotide binding"/>
    <property type="evidence" value="ECO:0007669"/>
    <property type="project" value="InterPro"/>
</dbReference>
<evidence type="ECO:0000256" key="11">
    <source>
        <dbReference type="ARBA" id="ARBA00049447"/>
    </source>
</evidence>
<keyword evidence="7" id="KW-0521">NADP</keyword>
<evidence type="ECO:0000256" key="1">
    <source>
        <dbReference type="ARBA" id="ARBA00001917"/>
    </source>
</evidence>
<evidence type="ECO:0000256" key="6">
    <source>
        <dbReference type="ARBA" id="ARBA00022694"/>
    </source>
</evidence>
<comment type="catalytic activity">
    <reaction evidence="11">
        <text>a 5,6-dihydrouridine in mRNA + NADP(+) = a uridine in mRNA + NADPH + H(+)</text>
        <dbReference type="Rhea" id="RHEA:69855"/>
        <dbReference type="Rhea" id="RHEA-COMP:14658"/>
        <dbReference type="Rhea" id="RHEA-COMP:17789"/>
        <dbReference type="ChEBI" id="CHEBI:15378"/>
        <dbReference type="ChEBI" id="CHEBI:57783"/>
        <dbReference type="ChEBI" id="CHEBI:58349"/>
        <dbReference type="ChEBI" id="CHEBI:65315"/>
        <dbReference type="ChEBI" id="CHEBI:74443"/>
    </reaction>
    <physiologicalReaction direction="right-to-left" evidence="11">
        <dbReference type="Rhea" id="RHEA:69857"/>
    </physiologicalReaction>
</comment>